<dbReference type="Ensembl" id="ENSHCOT00000007011.1">
    <property type="protein sequence ID" value="ENSHCOP00000020113.1"/>
    <property type="gene ID" value="ENSHCOG00000005916.1"/>
</dbReference>
<reference evidence="1" key="1">
    <citation type="submission" date="2025-08" db="UniProtKB">
        <authorList>
            <consortium name="Ensembl"/>
        </authorList>
    </citation>
    <scope>IDENTIFICATION</scope>
</reference>
<dbReference type="GO" id="GO:0007264">
    <property type="term" value="P:small GTPase-mediated signal transduction"/>
    <property type="evidence" value="ECO:0007669"/>
    <property type="project" value="InterPro"/>
</dbReference>
<dbReference type="GO" id="GO:0043025">
    <property type="term" value="C:neuronal cell body"/>
    <property type="evidence" value="ECO:0007669"/>
    <property type="project" value="TreeGrafter"/>
</dbReference>
<organism evidence="1 2">
    <name type="scientific">Hippocampus comes</name>
    <name type="common">Tiger tail seahorse</name>
    <dbReference type="NCBI Taxonomy" id="109280"/>
    <lineage>
        <taxon>Eukaryota</taxon>
        <taxon>Metazoa</taxon>
        <taxon>Chordata</taxon>
        <taxon>Craniata</taxon>
        <taxon>Vertebrata</taxon>
        <taxon>Euteleostomi</taxon>
        <taxon>Actinopterygii</taxon>
        <taxon>Neopterygii</taxon>
        <taxon>Teleostei</taxon>
        <taxon>Neoteleostei</taxon>
        <taxon>Acanthomorphata</taxon>
        <taxon>Syngnathiaria</taxon>
        <taxon>Syngnathiformes</taxon>
        <taxon>Syngnathoidei</taxon>
        <taxon>Syngnathidae</taxon>
        <taxon>Hippocampus</taxon>
    </lineage>
</organism>
<dbReference type="Gene3D" id="1.10.840.10">
    <property type="entry name" value="Ras guanine-nucleotide exchange factors catalytic domain"/>
    <property type="match status" value="1"/>
</dbReference>
<evidence type="ECO:0000313" key="2">
    <source>
        <dbReference type="Proteomes" id="UP000264820"/>
    </source>
</evidence>
<dbReference type="PANTHER" id="PTHR21560:SF0">
    <property type="entry name" value="KINASE NON-CATALYTIC C-LOBE DOMAIN-CONTAINING PROTEIN 1"/>
    <property type="match status" value="1"/>
</dbReference>
<dbReference type="InterPro" id="IPR029899">
    <property type="entry name" value="KNDC1"/>
</dbReference>
<name>A0A3Q2YQM2_HIPCM</name>
<dbReference type="GO" id="GO:0030425">
    <property type="term" value="C:dendrite"/>
    <property type="evidence" value="ECO:0007669"/>
    <property type="project" value="TreeGrafter"/>
</dbReference>
<reference evidence="1" key="2">
    <citation type="submission" date="2025-09" db="UniProtKB">
        <authorList>
            <consortium name="Ensembl"/>
        </authorList>
    </citation>
    <scope>IDENTIFICATION</scope>
</reference>
<dbReference type="GO" id="GO:0032045">
    <property type="term" value="C:guanyl-nucleotide exchange factor complex"/>
    <property type="evidence" value="ECO:0007669"/>
    <property type="project" value="TreeGrafter"/>
</dbReference>
<dbReference type="OMA" id="QTRRIHN"/>
<proteinExistence type="predicted"/>
<keyword evidence="2" id="KW-1185">Reference proteome</keyword>
<dbReference type="AlphaFoldDB" id="A0A3Q2YQM2"/>
<protein>
    <submittedName>
        <fullName evidence="1">Uncharacterized protein</fullName>
    </submittedName>
</protein>
<dbReference type="InterPro" id="IPR036964">
    <property type="entry name" value="RASGEF_cat_dom_sf"/>
</dbReference>
<dbReference type="Proteomes" id="UP000264820">
    <property type="component" value="Unplaced"/>
</dbReference>
<dbReference type="GeneTree" id="ENSGT00390000011408"/>
<accession>A0A3Q2YQM2</accession>
<dbReference type="GO" id="GO:0005085">
    <property type="term" value="F:guanyl-nucleotide exchange factor activity"/>
    <property type="evidence" value="ECO:0007669"/>
    <property type="project" value="InterPro"/>
</dbReference>
<dbReference type="PANTHER" id="PTHR21560">
    <property type="entry name" value="VERY KIND PROTEIN"/>
    <property type="match status" value="1"/>
</dbReference>
<evidence type="ECO:0000313" key="1">
    <source>
        <dbReference type="Ensembl" id="ENSHCOP00000020113.1"/>
    </source>
</evidence>
<sequence length="119" mass="13419">MCLIAGEHKRRPTLPSAHILAMHVQQLEIGAFTVTSGAFKWPKLRIAKVVSQVHAFQEVIFTYGPDRDLQTYLRHRITKLGNSDILLQPAADDADSQQSTERQTRRVQATLKKVKASLQ</sequence>
<dbReference type="GO" id="GO:0048814">
    <property type="term" value="P:regulation of dendrite morphogenesis"/>
    <property type="evidence" value="ECO:0007669"/>
    <property type="project" value="TreeGrafter"/>
</dbReference>